<keyword evidence="8" id="KW-1185">Reference proteome</keyword>
<sequence length="389" mass="44133">MGALREGCCHPMYRGNLWNLEPISLHSSIMLESLWLKGSITNPVRMPIHPYYPCIIGASWQGSYKIPAEWNAPFKTGNKYPLVIFSHGLGAFRTLYSAICIEIASRGFIVAAVEHRDESASATYYYKEKTTKHKQVVVPNSSHVSTDLEVNWLYYRSLKQGEPEFPLRNNQVQQRAHECIKALHLLADINNGSIVLNALKLHFDWTKLKGSIDICRTAIMGHSFGGATVIQSLSKEPVFKCGIALDSWMFPLDDDVYTKVNQPILFINSEKFQWIGNILKMKKLDSERIDRKMITIKGTVHQSFPDFTFLTGNWIGKLFKLKGNIDPIIAMNLCNRASLAFLQRHLDLHNDFDQWDSLIDGKDENLIPGTNIQLPPEHNTTAQDSSVNK</sequence>
<reference evidence="7 8" key="1">
    <citation type="journal article" date="2021" name="Cell">
        <title>Tracing the genetic footprints of vertebrate landing in non-teleost ray-finned fishes.</title>
        <authorList>
            <person name="Bi X."/>
            <person name="Wang K."/>
            <person name="Yang L."/>
            <person name="Pan H."/>
            <person name="Jiang H."/>
            <person name="Wei Q."/>
            <person name="Fang M."/>
            <person name="Yu H."/>
            <person name="Zhu C."/>
            <person name="Cai Y."/>
            <person name="He Y."/>
            <person name="Gan X."/>
            <person name="Zeng H."/>
            <person name="Yu D."/>
            <person name="Zhu Y."/>
            <person name="Jiang H."/>
            <person name="Qiu Q."/>
            <person name="Yang H."/>
            <person name="Zhang Y.E."/>
            <person name="Wang W."/>
            <person name="Zhu M."/>
            <person name="He S."/>
            <person name="Zhang G."/>
        </authorList>
    </citation>
    <scope>NUCLEOTIDE SEQUENCE [LARGE SCALE GENOMIC DNA]</scope>
    <source>
        <strain evidence="7">Bchr_013</strain>
    </source>
</reference>
<comment type="caution">
    <text evidence="7">The sequence shown here is derived from an EMBL/GenBank/DDBJ whole genome shotgun (WGS) entry which is preliminary data.</text>
</comment>
<dbReference type="InterPro" id="IPR029058">
    <property type="entry name" value="AB_hydrolase_fold"/>
</dbReference>
<dbReference type="AlphaFoldDB" id="A0A8X7XJ11"/>
<proteinExistence type="predicted"/>
<feature type="active site" description="Charge relay system" evidence="5">
    <location>
        <position position="301"/>
    </location>
</feature>
<evidence type="ECO:0000256" key="2">
    <source>
        <dbReference type="ARBA" id="ARBA00022801"/>
    </source>
</evidence>
<accession>A0A8X7XJ11</accession>
<dbReference type="PANTHER" id="PTHR10272:SF0">
    <property type="entry name" value="PLATELET-ACTIVATING FACTOR ACETYLHYDROLASE"/>
    <property type="match status" value="1"/>
</dbReference>
<keyword evidence="3" id="KW-0442">Lipid degradation</keyword>
<keyword evidence="4" id="KW-0443">Lipid metabolism</keyword>
<dbReference type="SUPFAM" id="SSF53474">
    <property type="entry name" value="alpha/beta-Hydrolases"/>
    <property type="match status" value="1"/>
</dbReference>
<dbReference type="GO" id="GO:0003847">
    <property type="term" value="F:1-alkyl-2-acetylglycerophosphocholine esterase activity"/>
    <property type="evidence" value="ECO:0007669"/>
    <property type="project" value="UniProtKB-EC"/>
</dbReference>
<evidence type="ECO:0000256" key="4">
    <source>
        <dbReference type="ARBA" id="ARBA00023098"/>
    </source>
</evidence>
<evidence type="ECO:0000313" key="7">
    <source>
        <dbReference type="EMBL" id="KAG2468544.1"/>
    </source>
</evidence>
<feature type="region of interest" description="Disordered" evidence="6">
    <location>
        <begin position="369"/>
        <end position="389"/>
    </location>
</feature>
<dbReference type="Pfam" id="PF03403">
    <property type="entry name" value="PAF-AH_p_II"/>
    <property type="match status" value="1"/>
</dbReference>
<feature type="non-terminal residue" evidence="7">
    <location>
        <position position="1"/>
    </location>
</feature>
<dbReference type="PANTHER" id="PTHR10272">
    <property type="entry name" value="PLATELET-ACTIVATING FACTOR ACETYLHYDROLASE"/>
    <property type="match status" value="1"/>
</dbReference>
<evidence type="ECO:0000256" key="6">
    <source>
        <dbReference type="SAM" id="MobiDB-lite"/>
    </source>
</evidence>
<evidence type="ECO:0000256" key="1">
    <source>
        <dbReference type="ARBA" id="ARBA00013201"/>
    </source>
</evidence>
<dbReference type="Proteomes" id="UP000886611">
    <property type="component" value="Unassembled WGS sequence"/>
</dbReference>
<dbReference type="Gene3D" id="3.40.50.1820">
    <property type="entry name" value="alpha/beta hydrolase"/>
    <property type="match status" value="1"/>
</dbReference>
<feature type="active site" description="Charge relay system" evidence="5">
    <location>
        <position position="246"/>
    </location>
</feature>
<name>A0A8X7XJ11_POLSE</name>
<dbReference type="EMBL" id="JAATIS010000485">
    <property type="protein sequence ID" value="KAG2468544.1"/>
    <property type="molecule type" value="Genomic_DNA"/>
</dbReference>
<feature type="non-terminal residue" evidence="7">
    <location>
        <position position="389"/>
    </location>
</feature>
<dbReference type="EC" id="3.1.1.47" evidence="1"/>
<keyword evidence="2" id="KW-0378">Hydrolase</keyword>
<dbReference type="PIRSF" id="PIRSF018169">
    <property type="entry name" value="PAF_acetylhydrolase"/>
    <property type="match status" value="1"/>
</dbReference>
<protein>
    <recommendedName>
        <fullName evidence="1">1-alkyl-2-acetylglycerophosphocholine esterase</fullName>
        <ecNumber evidence="1">3.1.1.47</ecNumber>
    </recommendedName>
</protein>
<dbReference type="GO" id="GO:0016042">
    <property type="term" value="P:lipid catabolic process"/>
    <property type="evidence" value="ECO:0007669"/>
    <property type="project" value="UniProtKB-KW"/>
</dbReference>
<evidence type="ECO:0000313" key="8">
    <source>
        <dbReference type="Proteomes" id="UP000886611"/>
    </source>
</evidence>
<feature type="active site" description="Nucleophile" evidence="5">
    <location>
        <position position="223"/>
    </location>
</feature>
<evidence type="ECO:0000256" key="5">
    <source>
        <dbReference type="PIRSR" id="PIRSR018169-1"/>
    </source>
</evidence>
<dbReference type="InterPro" id="IPR016715">
    <property type="entry name" value="PAF_acetylhydro_eukaryote"/>
</dbReference>
<organism evidence="7 8">
    <name type="scientific">Polypterus senegalus</name>
    <name type="common">Senegal bichir</name>
    <dbReference type="NCBI Taxonomy" id="55291"/>
    <lineage>
        <taxon>Eukaryota</taxon>
        <taxon>Metazoa</taxon>
        <taxon>Chordata</taxon>
        <taxon>Craniata</taxon>
        <taxon>Vertebrata</taxon>
        <taxon>Euteleostomi</taxon>
        <taxon>Actinopterygii</taxon>
        <taxon>Polypteriformes</taxon>
        <taxon>Polypteridae</taxon>
        <taxon>Polypterus</taxon>
    </lineage>
</organism>
<gene>
    <name evidence="7" type="primary">Pla2g7</name>
    <name evidence="7" type="ORF">GTO96_0015521</name>
</gene>
<evidence type="ECO:0000256" key="3">
    <source>
        <dbReference type="ARBA" id="ARBA00022963"/>
    </source>
</evidence>